<dbReference type="OrthoDB" id="5588650at2"/>
<dbReference type="RefSeq" id="WP_093311754.1">
    <property type="nucleotide sequence ID" value="NZ_FNYH01000013.1"/>
</dbReference>
<gene>
    <name evidence="2" type="ORF">SAMN05421831_11344</name>
</gene>
<dbReference type="Pfam" id="PF04247">
    <property type="entry name" value="SirB"/>
    <property type="match status" value="1"/>
</dbReference>
<name>A0A1H6UCA5_9GAMM</name>
<feature type="transmembrane region" description="Helical" evidence="1">
    <location>
        <begin position="69"/>
        <end position="90"/>
    </location>
</feature>
<keyword evidence="1" id="KW-1133">Transmembrane helix</keyword>
<keyword evidence="1" id="KW-0812">Transmembrane</keyword>
<dbReference type="EMBL" id="FNYH01000013">
    <property type="protein sequence ID" value="SEI85830.1"/>
    <property type="molecule type" value="Genomic_DNA"/>
</dbReference>
<accession>A0A1H6UCA5</accession>
<organism evidence="2 3">
    <name type="scientific">Allopseudospirillum japonicum</name>
    <dbReference type="NCBI Taxonomy" id="64971"/>
    <lineage>
        <taxon>Bacteria</taxon>
        <taxon>Pseudomonadati</taxon>
        <taxon>Pseudomonadota</taxon>
        <taxon>Gammaproteobacteria</taxon>
        <taxon>Oceanospirillales</taxon>
        <taxon>Oceanospirillaceae</taxon>
        <taxon>Allopseudospirillum</taxon>
    </lineage>
</organism>
<dbReference type="PIRSF" id="PIRSF005610">
    <property type="entry name" value="SirB"/>
    <property type="match status" value="1"/>
</dbReference>
<dbReference type="GO" id="GO:0005886">
    <property type="term" value="C:plasma membrane"/>
    <property type="evidence" value="ECO:0007669"/>
    <property type="project" value="TreeGrafter"/>
</dbReference>
<protein>
    <submittedName>
        <fullName evidence="2">Uncharacterized membrane protein SirB2</fullName>
    </submittedName>
</protein>
<keyword evidence="3" id="KW-1185">Reference proteome</keyword>
<feature type="transmembrane region" description="Helical" evidence="1">
    <location>
        <begin position="102"/>
        <end position="120"/>
    </location>
</feature>
<keyword evidence="1" id="KW-0472">Membrane</keyword>
<evidence type="ECO:0000313" key="3">
    <source>
        <dbReference type="Proteomes" id="UP000242999"/>
    </source>
</evidence>
<feature type="transmembrane region" description="Helical" evidence="1">
    <location>
        <begin position="6"/>
        <end position="27"/>
    </location>
</feature>
<proteinExistence type="predicted"/>
<feature type="transmembrane region" description="Helical" evidence="1">
    <location>
        <begin position="39"/>
        <end position="63"/>
    </location>
</feature>
<evidence type="ECO:0000256" key="1">
    <source>
        <dbReference type="SAM" id="Phobius"/>
    </source>
</evidence>
<sequence length="133" mass="15088">MSYLAIKHLHISLVVLSLGFFGLRGLWMLTDSSWLKRPWVRWLPHVIDTGLLLSALALCLYLQQYPFVQTWLTAKVLGLLVYIGFGIVALRPNLPRPMKVSALICAMLSVFYILGVAIWHHPASWGMLWFAAP</sequence>
<dbReference type="Proteomes" id="UP000242999">
    <property type="component" value="Unassembled WGS sequence"/>
</dbReference>
<dbReference type="InterPro" id="IPR007360">
    <property type="entry name" value="SirB"/>
</dbReference>
<reference evidence="3" key="1">
    <citation type="submission" date="2016-10" db="EMBL/GenBank/DDBJ databases">
        <authorList>
            <person name="Varghese N."/>
            <person name="Submissions S."/>
        </authorList>
    </citation>
    <scope>NUCLEOTIDE SEQUENCE [LARGE SCALE GENOMIC DNA]</scope>
    <source>
        <strain evidence="3">DSM 7165</strain>
    </source>
</reference>
<dbReference type="PANTHER" id="PTHR39594">
    <property type="entry name" value="PROTEIN YCHQ"/>
    <property type="match status" value="1"/>
</dbReference>
<dbReference type="STRING" id="64971.SAMN05421831_11344"/>
<dbReference type="PANTHER" id="PTHR39594:SF1">
    <property type="entry name" value="PROTEIN YCHQ"/>
    <property type="match status" value="1"/>
</dbReference>
<dbReference type="AlphaFoldDB" id="A0A1H6UCA5"/>
<evidence type="ECO:0000313" key="2">
    <source>
        <dbReference type="EMBL" id="SEI85830.1"/>
    </source>
</evidence>